<protein>
    <submittedName>
        <fullName evidence="6">Sugar kinase</fullName>
    </submittedName>
</protein>
<dbReference type="Gene3D" id="3.40.1190.20">
    <property type="match status" value="2"/>
</dbReference>
<dbReference type="EMBL" id="JAVLVT010000006">
    <property type="protein sequence ID" value="MDS1271625.1"/>
    <property type="molecule type" value="Genomic_DNA"/>
</dbReference>
<dbReference type="Proteomes" id="UP001250214">
    <property type="component" value="Unassembled WGS sequence"/>
</dbReference>
<comment type="caution">
    <text evidence="6">The sequence shown here is derived from an EMBL/GenBank/DDBJ whole genome shotgun (WGS) entry which is preliminary data.</text>
</comment>
<feature type="compositionally biased region" description="Low complexity" evidence="4">
    <location>
        <begin position="372"/>
        <end position="387"/>
    </location>
</feature>
<feature type="region of interest" description="Disordered" evidence="4">
    <location>
        <begin position="191"/>
        <end position="249"/>
    </location>
</feature>
<proteinExistence type="inferred from homology"/>
<dbReference type="CDD" id="cd01166">
    <property type="entry name" value="KdgK"/>
    <property type="match status" value="1"/>
</dbReference>
<organism evidence="6 7">
    <name type="scientific">Lipingzhangella rawalii</name>
    <dbReference type="NCBI Taxonomy" id="2055835"/>
    <lineage>
        <taxon>Bacteria</taxon>
        <taxon>Bacillati</taxon>
        <taxon>Actinomycetota</taxon>
        <taxon>Actinomycetes</taxon>
        <taxon>Streptosporangiales</taxon>
        <taxon>Nocardiopsidaceae</taxon>
        <taxon>Lipingzhangella</taxon>
    </lineage>
</organism>
<evidence type="ECO:0000256" key="1">
    <source>
        <dbReference type="ARBA" id="ARBA00010688"/>
    </source>
</evidence>
<dbReference type="Pfam" id="PF00294">
    <property type="entry name" value="PfkB"/>
    <property type="match status" value="2"/>
</dbReference>
<sequence>MLNSIPPERGSMPGWERQELRVHQEPEPEPDATAGPSVDVACVGETMALLVPEPGGADPARRYRLDVGGAESNVAVHLARLGHRVSWHSVLGADEFAQHITTHLTEEGVHCVVRTDPQRCTGLYVKEITPGGTQMRYYRAGSAASTLAPDDATGIWGRAPRLVHTTGITAALSTDATALVRTLLRDVPVDAPVGESASPGQGPSPGPLRSFDVNYRPALHGSPRCDSSHSQHPQHPLGSPPTAGAPYDGEATAPEYAALLHHLAQSADVVFCGLDEAAALWNTSTVTEVRALLDRPDLVVVKQGADGVTALGRTDVHAVPAPQVEVVEPVGAGDAFAAGVLHGLLSGAGIRECLAVGTRLAGTVLGVDGDVPPRAAPAGGRIPQPGGDPVPRNRVEEGTADVE</sequence>
<keyword evidence="2" id="KW-0808">Transferase</keyword>
<dbReference type="GO" id="GO:0016301">
    <property type="term" value="F:kinase activity"/>
    <property type="evidence" value="ECO:0007669"/>
    <property type="project" value="UniProtKB-KW"/>
</dbReference>
<dbReference type="SUPFAM" id="SSF53613">
    <property type="entry name" value="Ribokinase-like"/>
    <property type="match status" value="1"/>
</dbReference>
<accession>A0ABU2H9W2</accession>
<evidence type="ECO:0000256" key="4">
    <source>
        <dbReference type="SAM" id="MobiDB-lite"/>
    </source>
</evidence>
<feature type="region of interest" description="Disordered" evidence="4">
    <location>
        <begin position="1"/>
        <end position="37"/>
    </location>
</feature>
<feature type="region of interest" description="Disordered" evidence="4">
    <location>
        <begin position="372"/>
        <end position="403"/>
    </location>
</feature>
<comment type="similarity">
    <text evidence="1">Belongs to the carbohydrate kinase PfkB family.</text>
</comment>
<dbReference type="InterPro" id="IPR029056">
    <property type="entry name" value="Ribokinase-like"/>
</dbReference>
<feature type="compositionally biased region" description="Basic and acidic residues" evidence="4">
    <location>
        <begin position="16"/>
        <end position="26"/>
    </location>
</feature>
<dbReference type="PANTHER" id="PTHR43320:SF2">
    <property type="entry name" value="2-DEHYDRO-3-DEOXYGLUCONOKINASE_2-DEHYDRO-3-DEOXYGALACTONOKINASE"/>
    <property type="match status" value="1"/>
</dbReference>
<feature type="domain" description="Carbohydrate kinase PfkB" evidence="5">
    <location>
        <begin position="256"/>
        <end position="370"/>
    </location>
</feature>
<name>A0ABU2H9W2_9ACTN</name>
<evidence type="ECO:0000313" key="7">
    <source>
        <dbReference type="Proteomes" id="UP001250214"/>
    </source>
</evidence>
<dbReference type="PANTHER" id="PTHR43320">
    <property type="entry name" value="SUGAR KINASE"/>
    <property type="match status" value="1"/>
</dbReference>
<reference evidence="7" key="1">
    <citation type="submission" date="2023-07" db="EMBL/GenBank/DDBJ databases">
        <title>Novel species in the genus Lipingzhangella isolated from Sambhar Salt Lake.</title>
        <authorList>
            <person name="Jiya N."/>
            <person name="Kajale S."/>
            <person name="Sharma A."/>
        </authorList>
    </citation>
    <scope>NUCLEOTIDE SEQUENCE [LARGE SCALE GENOMIC DNA]</scope>
    <source>
        <strain evidence="7">LS1_29</strain>
    </source>
</reference>
<keyword evidence="7" id="KW-1185">Reference proteome</keyword>
<feature type="domain" description="Carbohydrate kinase PfkB" evidence="5">
    <location>
        <begin position="39"/>
        <end position="167"/>
    </location>
</feature>
<dbReference type="InterPro" id="IPR052700">
    <property type="entry name" value="Carb_kinase_PfkB-like"/>
</dbReference>
<evidence type="ECO:0000256" key="2">
    <source>
        <dbReference type="ARBA" id="ARBA00022679"/>
    </source>
</evidence>
<gene>
    <name evidence="6" type="ORF">RIF23_15120</name>
</gene>
<evidence type="ECO:0000313" key="6">
    <source>
        <dbReference type="EMBL" id="MDS1271625.1"/>
    </source>
</evidence>
<evidence type="ECO:0000259" key="5">
    <source>
        <dbReference type="Pfam" id="PF00294"/>
    </source>
</evidence>
<keyword evidence="3 6" id="KW-0418">Kinase</keyword>
<evidence type="ECO:0000256" key="3">
    <source>
        <dbReference type="ARBA" id="ARBA00022777"/>
    </source>
</evidence>
<dbReference type="InterPro" id="IPR011611">
    <property type="entry name" value="PfkB_dom"/>
</dbReference>